<evidence type="ECO:0000256" key="2">
    <source>
        <dbReference type="ARBA" id="ARBA00022908"/>
    </source>
</evidence>
<evidence type="ECO:0000256" key="1">
    <source>
        <dbReference type="ARBA" id="ARBA00008857"/>
    </source>
</evidence>
<evidence type="ECO:0000256" key="5">
    <source>
        <dbReference type="PROSITE-ProRule" id="PRU01248"/>
    </source>
</evidence>
<dbReference type="SUPFAM" id="SSF56349">
    <property type="entry name" value="DNA breaking-rejoining enzymes"/>
    <property type="match status" value="1"/>
</dbReference>
<evidence type="ECO:0000259" key="6">
    <source>
        <dbReference type="PROSITE" id="PS51898"/>
    </source>
</evidence>
<dbReference type="EMBL" id="AUVB01000024">
    <property type="protein sequence ID" value="KGE04548.1"/>
    <property type="molecule type" value="Genomic_DNA"/>
</dbReference>
<name>A0A095VU14_9GAMM</name>
<dbReference type="eggNOG" id="COG0582">
    <property type="taxonomic scope" value="Bacteria"/>
</dbReference>
<accession>A0A095VU14</accession>
<dbReference type="InterPro" id="IPR010998">
    <property type="entry name" value="Integrase_recombinase_N"/>
</dbReference>
<dbReference type="CDD" id="cd00801">
    <property type="entry name" value="INT_P4_C"/>
    <property type="match status" value="1"/>
</dbReference>
<dbReference type="Pfam" id="PF22022">
    <property type="entry name" value="Phage_int_M"/>
    <property type="match status" value="1"/>
</dbReference>
<dbReference type="Gene3D" id="1.10.443.10">
    <property type="entry name" value="Intergrase catalytic core"/>
    <property type="match status" value="1"/>
</dbReference>
<reference evidence="8 9" key="1">
    <citation type="journal article" date="2014" name="Genome Announc.">
        <title>Genome Sequence of Gammaproteobacterial Pseudohaliea rubra Type Strain DSM 19751, Isolated from Coastal Seawater of the Mediterranean Sea.</title>
        <authorList>
            <person name="Spring S."/>
            <person name="Fiebig A."/>
            <person name="Riedel T."/>
            <person name="Goker M."/>
            <person name="Klenk H.P."/>
        </authorList>
    </citation>
    <scope>NUCLEOTIDE SEQUENCE [LARGE SCALE GENOMIC DNA]</scope>
    <source>
        <strain evidence="8 9">DSM 19751</strain>
    </source>
</reference>
<dbReference type="GO" id="GO:0015074">
    <property type="term" value="P:DNA integration"/>
    <property type="evidence" value="ECO:0007669"/>
    <property type="project" value="UniProtKB-KW"/>
</dbReference>
<comment type="caution">
    <text evidence="8">The sequence shown here is derived from an EMBL/GenBank/DDBJ whole genome shotgun (WGS) entry which is preliminary data.</text>
</comment>
<dbReference type="HOGENOM" id="CLU_027562_0_2_6"/>
<dbReference type="PANTHER" id="PTHR30629:SF2">
    <property type="entry name" value="PROPHAGE INTEGRASE INTS-RELATED"/>
    <property type="match status" value="1"/>
</dbReference>
<dbReference type="AlphaFoldDB" id="A0A095VU14"/>
<gene>
    <name evidence="8" type="ORF">HRUBRA_00887</name>
</gene>
<keyword evidence="4" id="KW-0233">DNA recombination</keyword>
<feature type="domain" description="Core-binding (CB)" evidence="7">
    <location>
        <begin position="27"/>
        <end position="108"/>
    </location>
</feature>
<dbReference type="InterPro" id="IPR044068">
    <property type="entry name" value="CB"/>
</dbReference>
<feature type="domain" description="Tyr recombinase" evidence="6">
    <location>
        <begin position="139"/>
        <end position="312"/>
    </location>
</feature>
<keyword evidence="2" id="KW-0229">DNA integration</keyword>
<dbReference type="InterPro" id="IPR011010">
    <property type="entry name" value="DNA_brk_join_enz"/>
</dbReference>
<evidence type="ECO:0000256" key="4">
    <source>
        <dbReference type="ARBA" id="ARBA00023172"/>
    </source>
</evidence>
<organism evidence="8 9">
    <name type="scientific">Pseudohaliea rubra DSM 19751</name>
    <dbReference type="NCBI Taxonomy" id="1265313"/>
    <lineage>
        <taxon>Bacteria</taxon>
        <taxon>Pseudomonadati</taxon>
        <taxon>Pseudomonadota</taxon>
        <taxon>Gammaproteobacteria</taxon>
        <taxon>Cellvibrionales</taxon>
        <taxon>Halieaceae</taxon>
        <taxon>Pseudohaliea</taxon>
    </lineage>
</organism>
<dbReference type="GO" id="GO:0006310">
    <property type="term" value="P:DNA recombination"/>
    <property type="evidence" value="ECO:0007669"/>
    <property type="project" value="UniProtKB-KW"/>
</dbReference>
<dbReference type="PATRIC" id="fig|1265313.6.peg.879"/>
<evidence type="ECO:0000313" key="8">
    <source>
        <dbReference type="EMBL" id="KGE04548.1"/>
    </source>
</evidence>
<dbReference type="Pfam" id="PF00589">
    <property type="entry name" value="Phage_integrase"/>
    <property type="match status" value="1"/>
</dbReference>
<evidence type="ECO:0000313" key="9">
    <source>
        <dbReference type="Proteomes" id="UP000029640"/>
    </source>
</evidence>
<evidence type="ECO:0000259" key="7">
    <source>
        <dbReference type="PROSITE" id="PS51900"/>
    </source>
</evidence>
<keyword evidence="9" id="KW-1185">Reference proteome</keyword>
<keyword evidence="3 5" id="KW-0238">DNA-binding</keyword>
<dbReference type="PANTHER" id="PTHR30629">
    <property type="entry name" value="PROPHAGE INTEGRASE"/>
    <property type="match status" value="1"/>
</dbReference>
<dbReference type="InterPro" id="IPR053876">
    <property type="entry name" value="Phage_int_M"/>
</dbReference>
<dbReference type="InterPro" id="IPR013762">
    <property type="entry name" value="Integrase-like_cat_sf"/>
</dbReference>
<dbReference type="Gene3D" id="1.10.150.130">
    <property type="match status" value="1"/>
</dbReference>
<comment type="similarity">
    <text evidence="1">Belongs to the 'phage' integrase family.</text>
</comment>
<proteinExistence type="inferred from homology"/>
<evidence type="ECO:0000256" key="3">
    <source>
        <dbReference type="ARBA" id="ARBA00023125"/>
    </source>
</evidence>
<sequence length="325" mass="35831">MRRGIDPQAEKDAARAAQAAAEAKQAATFNVLAAELIESLKPGWRNAKHADQWANTLETYAGPVLGEMPVADITRDHVVEVLRPIWTDKPETAGRVRGRIEKVLDLAKARGLRTGDNPAAWRGNLDAELPPLAKVRNVEHHRGLPYAEAPAFWRELETRTGAGAAALRFAILTGCRTGEVLGAQWEEIQGETWVIPGERMKAGKEHRVPLTAEALAVIEAQPKARPFIFTQPKGKRAGEKLSDNSMLSLLKRMGYGEHATTHGFRSTLKTWAGETTAHPREVIEHALAHRLKDKAEAAYQRGTLLQKRRQLMTDWAAYVTGSASE</sequence>
<dbReference type="InterPro" id="IPR002104">
    <property type="entry name" value="Integrase_catalytic"/>
</dbReference>
<protein>
    <submittedName>
        <fullName evidence="8">Integrase</fullName>
    </submittedName>
</protein>
<dbReference type="PROSITE" id="PS51898">
    <property type="entry name" value="TYR_RECOMBINASE"/>
    <property type="match status" value="1"/>
</dbReference>
<dbReference type="InterPro" id="IPR050808">
    <property type="entry name" value="Phage_Integrase"/>
</dbReference>
<dbReference type="Proteomes" id="UP000029640">
    <property type="component" value="Unassembled WGS sequence"/>
</dbReference>
<dbReference type="PROSITE" id="PS51900">
    <property type="entry name" value="CB"/>
    <property type="match status" value="1"/>
</dbReference>
<dbReference type="GO" id="GO:0003677">
    <property type="term" value="F:DNA binding"/>
    <property type="evidence" value="ECO:0007669"/>
    <property type="project" value="UniProtKB-UniRule"/>
</dbReference>
<dbReference type="STRING" id="1265313.HRUBRA_00887"/>